<reference evidence="2 3" key="1">
    <citation type="submission" date="2020-03" db="EMBL/GenBank/DDBJ databases">
        <title>WGS of actinomycetes isolated from Thailand.</title>
        <authorList>
            <person name="Thawai C."/>
        </authorList>
    </citation>
    <scope>NUCLEOTIDE SEQUENCE [LARGE SCALE GENOMIC DNA]</scope>
    <source>
        <strain evidence="2 3">PRB2-1</strain>
    </source>
</reference>
<feature type="transmembrane region" description="Helical" evidence="1">
    <location>
        <begin position="27"/>
        <end position="49"/>
    </location>
</feature>
<name>A0ABX0ZVN6_9ACTN</name>
<feature type="transmembrane region" description="Helical" evidence="1">
    <location>
        <begin position="61"/>
        <end position="80"/>
    </location>
</feature>
<dbReference type="Proteomes" id="UP000734511">
    <property type="component" value="Unassembled WGS sequence"/>
</dbReference>
<sequence length="92" mass="9817">MGPRNTRRRARAGTEPIRAKSALGLRLLLSLVYAPLFLAGAGLLSWWAAVSEPGDSPGRTVLVVLAAICLALALLATADATRLARRRHRTTT</sequence>
<organism evidence="2 3">
    <name type="scientific">Actinacidiphila epipremni</name>
    <dbReference type="NCBI Taxonomy" id="2053013"/>
    <lineage>
        <taxon>Bacteria</taxon>
        <taxon>Bacillati</taxon>
        <taxon>Actinomycetota</taxon>
        <taxon>Actinomycetes</taxon>
        <taxon>Kitasatosporales</taxon>
        <taxon>Streptomycetaceae</taxon>
        <taxon>Actinacidiphila</taxon>
    </lineage>
</organism>
<comment type="caution">
    <text evidence="2">The sequence shown here is derived from an EMBL/GenBank/DDBJ whole genome shotgun (WGS) entry which is preliminary data.</text>
</comment>
<proteinExistence type="predicted"/>
<evidence type="ECO:0000313" key="2">
    <source>
        <dbReference type="EMBL" id="NJP48093.1"/>
    </source>
</evidence>
<evidence type="ECO:0000256" key="1">
    <source>
        <dbReference type="SAM" id="Phobius"/>
    </source>
</evidence>
<keyword evidence="1" id="KW-0812">Transmembrane</keyword>
<keyword evidence="1" id="KW-0472">Membrane</keyword>
<gene>
    <name evidence="2" type="ORF">HCN08_32525</name>
</gene>
<evidence type="ECO:0000313" key="3">
    <source>
        <dbReference type="Proteomes" id="UP000734511"/>
    </source>
</evidence>
<protein>
    <submittedName>
        <fullName evidence="2">Uncharacterized protein</fullName>
    </submittedName>
</protein>
<dbReference type="EMBL" id="JAATEJ010000040">
    <property type="protein sequence ID" value="NJP48093.1"/>
    <property type="molecule type" value="Genomic_DNA"/>
</dbReference>
<keyword evidence="1" id="KW-1133">Transmembrane helix</keyword>
<dbReference type="RefSeq" id="WP_167986922.1">
    <property type="nucleotide sequence ID" value="NZ_JAATEJ010000040.1"/>
</dbReference>
<accession>A0ABX0ZVN6</accession>
<keyword evidence="3" id="KW-1185">Reference proteome</keyword>